<feature type="domain" description="VWFA" evidence="3">
    <location>
        <begin position="441"/>
        <end position="623"/>
    </location>
</feature>
<keyword evidence="2" id="KW-0812">Transmembrane</keyword>
<dbReference type="EMBL" id="PUHY01000001">
    <property type="protein sequence ID" value="PQO40645.1"/>
    <property type="molecule type" value="Genomic_DNA"/>
</dbReference>
<dbReference type="Pfam" id="PF13768">
    <property type="entry name" value="VWA_3"/>
    <property type="match status" value="1"/>
</dbReference>
<dbReference type="Pfam" id="PF05751">
    <property type="entry name" value="FixH"/>
    <property type="match status" value="1"/>
</dbReference>
<dbReference type="PROSITE" id="PS50234">
    <property type="entry name" value="VWFA"/>
    <property type="match status" value="1"/>
</dbReference>
<dbReference type="SUPFAM" id="SSF53300">
    <property type="entry name" value="vWA-like"/>
    <property type="match status" value="2"/>
</dbReference>
<dbReference type="SUPFAM" id="SSF52317">
    <property type="entry name" value="Class I glutamine amidotransferase-like"/>
    <property type="match status" value="1"/>
</dbReference>
<protein>
    <submittedName>
        <fullName evidence="4">Chloride channel protein</fullName>
    </submittedName>
</protein>
<gene>
    <name evidence="4" type="ORF">C5Y83_00925</name>
</gene>
<keyword evidence="2" id="KW-1133">Transmembrane helix</keyword>
<dbReference type="InterPro" id="IPR002035">
    <property type="entry name" value="VWF_A"/>
</dbReference>
<evidence type="ECO:0000313" key="4">
    <source>
        <dbReference type="EMBL" id="PQO40645.1"/>
    </source>
</evidence>
<evidence type="ECO:0000259" key="3">
    <source>
        <dbReference type="PROSITE" id="PS50234"/>
    </source>
</evidence>
<feature type="transmembrane region" description="Helical" evidence="2">
    <location>
        <begin position="32"/>
        <end position="49"/>
    </location>
</feature>
<feature type="transmembrane region" description="Helical" evidence="2">
    <location>
        <begin position="61"/>
        <end position="84"/>
    </location>
</feature>
<dbReference type="PANTHER" id="PTHR37947:SF2">
    <property type="entry name" value="VON WILLEBRAND FACTOR TYPE A"/>
    <property type="match status" value="1"/>
</dbReference>
<dbReference type="Proteomes" id="UP000238322">
    <property type="component" value="Unassembled WGS sequence"/>
</dbReference>
<dbReference type="AlphaFoldDB" id="A0A2S8G859"/>
<evidence type="ECO:0000256" key="2">
    <source>
        <dbReference type="SAM" id="Phobius"/>
    </source>
</evidence>
<proteinExistence type="predicted"/>
<evidence type="ECO:0000256" key="1">
    <source>
        <dbReference type="SAM" id="MobiDB-lite"/>
    </source>
</evidence>
<feature type="compositionally biased region" description="Basic and acidic residues" evidence="1">
    <location>
        <begin position="155"/>
        <end position="166"/>
    </location>
</feature>
<dbReference type="InterPro" id="IPR036465">
    <property type="entry name" value="vWFA_dom_sf"/>
</dbReference>
<dbReference type="InterPro" id="IPR008620">
    <property type="entry name" value="FixH"/>
</dbReference>
<sequence>MVCLPATCDYLNCSFNHAATQPVIPLEFIRPWFLLFALPLAAVVIYYYLHSLSDFPPRQRLVSLATRMVVILLLVLALSGLTLLRSTNELFVVFVTDESLSVGKEARESTRKFLGEAWERKGNNRAAWLPFSKTIGKLQEDVPEKQDEPGDADTSTEKVSPEVKADQEGTNLAAAIEAAAGHVPPGYVPRIVVLSDGNETGGDALASAAQSEIAIDTIALPGRSDPEVQVSAVNVPAEVQEGAPFYVETVIHSNHEDEALIEIFRGDHKVVSEKKKLSPGENRLQFQQSIERDKLAVYTARISGLKEDTLLDNNSDSGLVYSSGKPRVLIIESDPSLIRDLAYALEDEGIQADIRPPQGMPDTLADLQNYECMIVSNVPATDLTGQQMRIARTYVQDLGGGFIMLGGEQSFGLGGYYKSVLEEILPVRSDFEKEKEKPSLGMVLVIDKSGSMNGDKIEMAKSAARAAAEILGRRDQVAVLAFDGSTFVISEMQTADNKARISSDIGRLDAGGGTNMYPAMDMAYQMLNSTPAKLKHVILLTDGVSQAGDFIGLAQTMAAAKMTVSTVAIGDGSDAELLDSIARTGRGRHYVTNDPTQIPQIFAKETVTASKSAIDEQPFIPQVIRATHALSDIDMENAPFLLGYVMTRPKPTSEVILATEKGDPLLAWWRYGLGMTAAFTSDAKTRWAAEWMTWPGYGKFWTQVVRQTMRKGDARGIQVAVDRLGDIAHVSVDAVNEAGQFLNDATVEATVIQPGLKQEKQTLVQTAPGRYAMQFPTPRQGAYHLEISVKQGENVVYRQSRGLMIGYSDELRIRPPNEELLQAVASSSGGKFAPTVEEVFRSTGQGTTRPTPLWPWLLGAAAFLLILDVALRRIDFSLFYPFNQVKAPMNGA</sequence>
<dbReference type="InterPro" id="IPR029062">
    <property type="entry name" value="Class_I_gatase-like"/>
</dbReference>
<accession>A0A2S8G859</accession>
<dbReference type="OrthoDB" id="9781333at2"/>
<keyword evidence="2" id="KW-0472">Membrane</keyword>
<dbReference type="Gene3D" id="3.40.50.880">
    <property type="match status" value="2"/>
</dbReference>
<dbReference type="InterPro" id="IPR010768">
    <property type="entry name" value="GATase1-like"/>
</dbReference>
<dbReference type="Pfam" id="PF00092">
    <property type="entry name" value="VWA"/>
    <property type="match status" value="1"/>
</dbReference>
<evidence type="ECO:0000313" key="5">
    <source>
        <dbReference type="Proteomes" id="UP000238322"/>
    </source>
</evidence>
<dbReference type="Gene3D" id="3.40.50.410">
    <property type="entry name" value="von Willebrand factor, type A domain"/>
    <property type="match status" value="1"/>
</dbReference>
<organism evidence="4 5">
    <name type="scientific">Blastopirellula marina</name>
    <dbReference type="NCBI Taxonomy" id="124"/>
    <lineage>
        <taxon>Bacteria</taxon>
        <taxon>Pseudomonadati</taxon>
        <taxon>Planctomycetota</taxon>
        <taxon>Planctomycetia</taxon>
        <taxon>Pirellulales</taxon>
        <taxon>Pirellulaceae</taxon>
        <taxon>Blastopirellula</taxon>
    </lineage>
</organism>
<feature type="region of interest" description="Disordered" evidence="1">
    <location>
        <begin position="140"/>
        <end position="166"/>
    </location>
</feature>
<dbReference type="PANTHER" id="PTHR37947">
    <property type="entry name" value="BLL2462 PROTEIN"/>
    <property type="match status" value="1"/>
</dbReference>
<reference evidence="4 5" key="1">
    <citation type="submission" date="2018-02" db="EMBL/GenBank/DDBJ databases">
        <title>Comparative genomes isolates from brazilian mangrove.</title>
        <authorList>
            <person name="Araujo J.E."/>
            <person name="Taketani R.G."/>
            <person name="Silva M.C.P."/>
            <person name="Loureco M.V."/>
            <person name="Andreote F.D."/>
        </authorList>
    </citation>
    <scope>NUCLEOTIDE SEQUENCE [LARGE SCALE GENOMIC DNA]</scope>
    <source>
        <strain evidence="4 5">Hex-1 MGV</strain>
    </source>
</reference>
<comment type="caution">
    <text evidence="4">The sequence shown here is derived from an EMBL/GenBank/DDBJ whole genome shotgun (WGS) entry which is preliminary data.</text>
</comment>
<dbReference type="Pfam" id="PF07090">
    <property type="entry name" value="GATase1_like"/>
    <property type="match status" value="1"/>
</dbReference>
<name>A0A2S8G859_9BACT</name>
<dbReference type="SMART" id="SM00327">
    <property type="entry name" value="VWA"/>
    <property type="match status" value="1"/>
</dbReference>